<dbReference type="EMBL" id="JBBWWR010000017">
    <property type="protein sequence ID" value="KAK8945693.1"/>
    <property type="molecule type" value="Genomic_DNA"/>
</dbReference>
<evidence type="ECO:0000313" key="1">
    <source>
        <dbReference type="EMBL" id="KAK8945693.1"/>
    </source>
</evidence>
<evidence type="ECO:0000313" key="2">
    <source>
        <dbReference type="Proteomes" id="UP001412067"/>
    </source>
</evidence>
<name>A0ABR2LN43_9ASPA</name>
<organism evidence="1 2">
    <name type="scientific">Platanthera guangdongensis</name>
    <dbReference type="NCBI Taxonomy" id="2320717"/>
    <lineage>
        <taxon>Eukaryota</taxon>
        <taxon>Viridiplantae</taxon>
        <taxon>Streptophyta</taxon>
        <taxon>Embryophyta</taxon>
        <taxon>Tracheophyta</taxon>
        <taxon>Spermatophyta</taxon>
        <taxon>Magnoliopsida</taxon>
        <taxon>Liliopsida</taxon>
        <taxon>Asparagales</taxon>
        <taxon>Orchidaceae</taxon>
        <taxon>Orchidoideae</taxon>
        <taxon>Orchideae</taxon>
        <taxon>Orchidinae</taxon>
        <taxon>Platanthera</taxon>
    </lineage>
</organism>
<accession>A0ABR2LN43</accession>
<gene>
    <name evidence="1" type="ORF">KSP40_PGU013925</name>
</gene>
<proteinExistence type="predicted"/>
<protein>
    <submittedName>
        <fullName evidence="1">Uncharacterized protein</fullName>
    </submittedName>
</protein>
<sequence>MAFEIIQQTSELHQQVKQQNKQLNQTEDESSVLINPKWIETLTTKSIESASLALQSIDDIHGSDCFPASVLRVGHGVANDVLEEDLENATGLLVDQAADALHAATASQAAYSRLRDALNVVT</sequence>
<keyword evidence="2" id="KW-1185">Reference proteome</keyword>
<comment type="caution">
    <text evidence="1">The sequence shown here is derived from an EMBL/GenBank/DDBJ whole genome shotgun (WGS) entry which is preliminary data.</text>
</comment>
<dbReference type="Proteomes" id="UP001412067">
    <property type="component" value="Unassembled WGS sequence"/>
</dbReference>
<reference evidence="1 2" key="1">
    <citation type="journal article" date="2022" name="Nat. Plants">
        <title>Genomes of leafy and leafless Platanthera orchids illuminate the evolution of mycoheterotrophy.</title>
        <authorList>
            <person name="Li M.H."/>
            <person name="Liu K.W."/>
            <person name="Li Z."/>
            <person name="Lu H.C."/>
            <person name="Ye Q.L."/>
            <person name="Zhang D."/>
            <person name="Wang J.Y."/>
            <person name="Li Y.F."/>
            <person name="Zhong Z.M."/>
            <person name="Liu X."/>
            <person name="Yu X."/>
            <person name="Liu D.K."/>
            <person name="Tu X.D."/>
            <person name="Liu B."/>
            <person name="Hao Y."/>
            <person name="Liao X.Y."/>
            <person name="Jiang Y.T."/>
            <person name="Sun W.H."/>
            <person name="Chen J."/>
            <person name="Chen Y.Q."/>
            <person name="Ai Y."/>
            <person name="Zhai J.W."/>
            <person name="Wu S.S."/>
            <person name="Zhou Z."/>
            <person name="Hsiao Y.Y."/>
            <person name="Wu W.L."/>
            <person name="Chen Y.Y."/>
            <person name="Lin Y.F."/>
            <person name="Hsu J.L."/>
            <person name="Li C.Y."/>
            <person name="Wang Z.W."/>
            <person name="Zhao X."/>
            <person name="Zhong W.Y."/>
            <person name="Ma X.K."/>
            <person name="Ma L."/>
            <person name="Huang J."/>
            <person name="Chen G.Z."/>
            <person name="Huang M.Z."/>
            <person name="Huang L."/>
            <person name="Peng D.H."/>
            <person name="Luo Y.B."/>
            <person name="Zou S.Q."/>
            <person name="Chen S.P."/>
            <person name="Lan S."/>
            <person name="Tsai W.C."/>
            <person name="Van de Peer Y."/>
            <person name="Liu Z.J."/>
        </authorList>
    </citation>
    <scope>NUCLEOTIDE SEQUENCE [LARGE SCALE GENOMIC DNA]</scope>
    <source>
        <strain evidence="1">Lor288</strain>
    </source>
</reference>